<proteinExistence type="predicted"/>
<comment type="caution">
    <text evidence="2">The sequence shown here is derived from an EMBL/GenBank/DDBJ whole genome shotgun (WGS) entry which is preliminary data.</text>
</comment>
<evidence type="ECO:0000313" key="3">
    <source>
        <dbReference type="Proteomes" id="UP000228952"/>
    </source>
</evidence>
<evidence type="ECO:0000256" key="1">
    <source>
        <dbReference type="SAM" id="Phobius"/>
    </source>
</evidence>
<gene>
    <name evidence="2" type="ORF">COX64_00165</name>
</gene>
<keyword evidence="1" id="KW-0812">Transmembrane</keyword>
<feature type="transmembrane region" description="Helical" evidence="1">
    <location>
        <begin position="7"/>
        <end position="31"/>
    </location>
</feature>
<dbReference type="Proteomes" id="UP000228952">
    <property type="component" value="Unassembled WGS sequence"/>
</dbReference>
<evidence type="ECO:0000313" key="2">
    <source>
        <dbReference type="EMBL" id="PJA15884.1"/>
    </source>
</evidence>
<reference evidence="3" key="1">
    <citation type="submission" date="2017-09" db="EMBL/GenBank/DDBJ databases">
        <title>Depth-based differentiation of microbial function through sediment-hosted aquifers and enrichment of novel symbionts in the deep terrestrial subsurface.</title>
        <authorList>
            <person name="Probst A.J."/>
            <person name="Ladd B."/>
            <person name="Jarett J.K."/>
            <person name="Geller-Mcgrath D.E."/>
            <person name="Sieber C.M.K."/>
            <person name="Emerson J.B."/>
            <person name="Anantharaman K."/>
            <person name="Thomas B.C."/>
            <person name="Malmstrom R."/>
            <person name="Stieglmeier M."/>
            <person name="Klingl A."/>
            <person name="Woyke T."/>
            <person name="Ryan C.M."/>
            <person name="Banfield J.F."/>
        </authorList>
    </citation>
    <scope>NUCLEOTIDE SEQUENCE [LARGE SCALE GENOMIC DNA]</scope>
</reference>
<dbReference type="EMBL" id="PFQB01000006">
    <property type="protein sequence ID" value="PJA15884.1"/>
    <property type="molecule type" value="Genomic_DNA"/>
</dbReference>
<name>A0A2M7W3A6_9BACT</name>
<protein>
    <submittedName>
        <fullName evidence="2">Uncharacterized protein</fullName>
    </submittedName>
</protein>
<keyword evidence="1" id="KW-1133">Transmembrane helix</keyword>
<keyword evidence="1" id="KW-0472">Membrane</keyword>
<accession>A0A2M7W3A6</accession>
<dbReference type="AlphaFoldDB" id="A0A2M7W3A6"/>
<sequence length="183" mass="20563">MKTIRVIIAFLSVYLFVSALLIIIFFGVWLARYYPDSSQQEMAQITVSALSKDLSKNRFTILNQSKGTTCLVNTITRASNSPSELRLLLVADTKTVSISYKRFKLHENLVPLGYMSMAQLNEITDADGKALYSRHVDLIDSFFEAVLSKWIARQDTTITLVAQQTAKKYTVTVSTEGVLSHEN</sequence>
<organism evidence="2 3">
    <name type="scientific">Candidatus Dojkabacteria bacterium CG_4_10_14_0_2_um_filter_Dojkabacteria_WS6_41_15</name>
    <dbReference type="NCBI Taxonomy" id="2014249"/>
    <lineage>
        <taxon>Bacteria</taxon>
        <taxon>Candidatus Dojkabacteria</taxon>
    </lineage>
</organism>